<proteinExistence type="predicted"/>
<accession>A0ABW6LD59</accession>
<name>A0ABW6LD59_9ACTN</name>
<dbReference type="RefSeq" id="WP_358279144.1">
    <property type="nucleotide sequence ID" value="NZ_JBEYGJ010000004.1"/>
</dbReference>
<dbReference type="EMBL" id="JBIAFP010000009">
    <property type="protein sequence ID" value="MFE9226385.1"/>
    <property type="molecule type" value="Genomic_DNA"/>
</dbReference>
<keyword evidence="2" id="KW-1185">Reference proteome</keyword>
<comment type="caution">
    <text evidence="1">The sequence shown here is derived from an EMBL/GenBank/DDBJ whole genome shotgun (WGS) entry which is preliminary data.</text>
</comment>
<gene>
    <name evidence="1" type="ORF">ACFYM3_17455</name>
</gene>
<sequence length="176" mass="19093">MIRIVTKKRLALLEADTHAAFERAREATDAAKAASGRHIKELFAVTDRAERAEATTDEVGTLLAGALDELSAAQEDLLLKDIELRRLREDLTEALVPARQVFVLVHYGTPVMVYRSVQDAYADTATHGAPADATWGPARKFWADAEWLLSAFTYDAAARGFRGSLTPLAEPVGGAA</sequence>
<evidence type="ECO:0000313" key="1">
    <source>
        <dbReference type="EMBL" id="MFE9226385.1"/>
    </source>
</evidence>
<reference evidence="1 2" key="1">
    <citation type="submission" date="2024-10" db="EMBL/GenBank/DDBJ databases">
        <title>The Natural Products Discovery Center: Release of the First 8490 Sequenced Strains for Exploring Actinobacteria Biosynthetic Diversity.</title>
        <authorList>
            <person name="Kalkreuter E."/>
            <person name="Kautsar S.A."/>
            <person name="Yang D."/>
            <person name="Bader C.D."/>
            <person name="Teijaro C.N."/>
            <person name="Fluegel L."/>
            <person name="Davis C.M."/>
            <person name="Simpson J.R."/>
            <person name="Lauterbach L."/>
            <person name="Steele A.D."/>
            <person name="Gui C."/>
            <person name="Meng S."/>
            <person name="Li G."/>
            <person name="Viehrig K."/>
            <person name="Ye F."/>
            <person name="Su P."/>
            <person name="Kiefer A.F."/>
            <person name="Nichols A."/>
            <person name="Cepeda A.J."/>
            <person name="Yan W."/>
            <person name="Fan B."/>
            <person name="Jiang Y."/>
            <person name="Adhikari A."/>
            <person name="Zheng C.-J."/>
            <person name="Schuster L."/>
            <person name="Cowan T.M."/>
            <person name="Smanski M.J."/>
            <person name="Chevrette M.G."/>
            <person name="De Carvalho L.P.S."/>
            <person name="Shen B."/>
        </authorList>
    </citation>
    <scope>NUCLEOTIDE SEQUENCE [LARGE SCALE GENOMIC DNA]</scope>
    <source>
        <strain evidence="1 2">NPDC007066</strain>
    </source>
</reference>
<evidence type="ECO:0000313" key="2">
    <source>
        <dbReference type="Proteomes" id="UP001601288"/>
    </source>
</evidence>
<organism evidence="1 2">
    <name type="scientific">Streptomyces massasporeus</name>
    <dbReference type="NCBI Taxonomy" id="67324"/>
    <lineage>
        <taxon>Bacteria</taxon>
        <taxon>Bacillati</taxon>
        <taxon>Actinomycetota</taxon>
        <taxon>Actinomycetes</taxon>
        <taxon>Kitasatosporales</taxon>
        <taxon>Streptomycetaceae</taxon>
        <taxon>Streptomyces</taxon>
    </lineage>
</organism>
<protein>
    <submittedName>
        <fullName evidence="1">Uncharacterized protein</fullName>
    </submittedName>
</protein>
<dbReference type="Proteomes" id="UP001601288">
    <property type="component" value="Unassembled WGS sequence"/>
</dbReference>